<organism evidence="2 3">
    <name type="scientific">Acrocarpospora phusangensis</name>
    <dbReference type="NCBI Taxonomy" id="1070424"/>
    <lineage>
        <taxon>Bacteria</taxon>
        <taxon>Bacillati</taxon>
        <taxon>Actinomycetota</taxon>
        <taxon>Actinomycetes</taxon>
        <taxon>Streptosporangiales</taxon>
        <taxon>Streptosporangiaceae</taxon>
        <taxon>Acrocarpospora</taxon>
    </lineage>
</organism>
<dbReference type="InterPro" id="IPR035994">
    <property type="entry name" value="Nucleoside_phosphorylase_sf"/>
</dbReference>
<keyword evidence="3" id="KW-1185">Reference proteome</keyword>
<accession>A0A919QF78</accession>
<proteinExistence type="predicted"/>
<dbReference type="GO" id="GO:0019284">
    <property type="term" value="P:L-methionine salvage from S-adenosylmethionine"/>
    <property type="evidence" value="ECO:0007669"/>
    <property type="project" value="TreeGrafter"/>
</dbReference>
<dbReference type="PANTHER" id="PTHR46832">
    <property type="entry name" value="5'-METHYLTHIOADENOSINE/S-ADENOSYLHOMOCYSTEINE NUCLEOSIDASE"/>
    <property type="match status" value="1"/>
</dbReference>
<dbReference type="Pfam" id="PF01048">
    <property type="entry name" value="PNP_UDP_1"/>
    <property type="match status" value="1"/>
</dbReference>
<comment type="caution">
    <text evidence="2">The sequence shown here is derived from an EMBL/GenBank/DDBJ whole genome shotgun (WGS) entry which is preliminary data.</text>
</comment>
<evidence type="ECO:0000313" key="2">
    <source>
        <dbReference type="EMBL" id="GIH26413.1"/>
    </source>
</evidence>
<sequence length="240" mass="25052">MENFRARPEEDSVNGARQADIGVITGTPVELSAVRDVLDLTLTVSAAAYEGTVHTRGTATRVAALRAAEHGSTAEAFARLAREYAPEIVILTGVAEALGPQIAAGDVAVATEVAGAEQTSPAAVAHAVSCFFTDYGDPARFHTEDARGVSRGHRVLNGTVTADPGRAADGQVLAVDPAAGDLARAFRERAEPGVVHGWAVVRGIGDDAYHERTDAGQATAAWHAAAVLRCLIPYFRMSAR</sequence>
<name>A0A919QF78_9ACTN</name>
<dbReference type="Proteomes" id="UP000640052">
    <property type="component" value="Unassembled WGS sequence"/>
</dbReference>
<feature type="domain" description="Nucleoside phosphorylase" evidence="1">
    <location>
        <begin position="20"/>
        <end position="133"/>
    </location>
</feature>
<protein>
    <recommendedName>
        <fullName evidence="1">Nucleoside phosphorylase domain-containing protein</fullName>
    </recommendedName>
</protein>
<dbReference type="GO" id="GO:0009116">
    <property type="term" value="P:nucleoside metabolic process"/>
    <property type="evidence" value="ECO:0007669"/>
    <property type="project" value="InterPro"/>
</dbReference>
<dbReference type="InterPro" id="IPR000845">
    <property type="entry name" value="Nucleoside_phosphorylase_d"/>
</dbReference>
<dbReference type="GO" id="GO:0008782">
    <property type="term" value="F:adenosylhomocysteine nucleosidase activity"/>
    <property type="evidence" value="ECO:0007669"/>
    <property type="project" value="TreeGrafter"/>
</dbReference>
<evidence type="ECO:0000313" key="3">
    <source>
        <dbReference type="Proteomes" id="UP000640052"/>
    </source>
</evidence>
<dbReference type="PANTHER" id="PTHR46832:SF1">
    <property type="entry name" value="5'-METHYLTHIOADENOSINE_S-ADENOSYLHOMOCYSTEINE NUCLEOSIDASE"/>
    <property type="match status" value="1"/>
</dbReference>
<dbReference type="Gene3D" id="3.40.50.1580">
    <property type="entry name" value="Nucleoside phosphorylase domain"/>
    <property type="match status" value="1"/>
</dbReference>
<dbReference type="GO" id="GO:0005829">
    <property type="term" value="C:cytosol"/>
    <property type="evidence" value="ECO:0007669"/>
    <property type="project" value="TreeGrafter"/>
</dbReference>
<gene>
    <name evidence="2" type="ORF">Aph01nite_47230</name>
</gene>
<dbReference type="GO" id="GO:0008930">
    <property type="term" value="F:methylthioadenosine nucleosidase activity"/>
    <property type="evidence" value="ECO:0007669"/>
    <property type="project" value="TreeGrafter"/>
</dbReference>
<evidence type="ECO:0000259" key="1">
    <source>
        <dbReference type="Pfam" id="PF01048"/>
    </source>
</evidence>
<dbReference type="AlphaFoldDB" id="A0A919QF78"/>
<reference evidence="2" key="1">
    <citation type="submission" date="2021-01" db="EMBL/GenBank/DDBJ databases">
        <title>Whole genome shotgun sequence of Acrocarpospora phusangensis NBRC 108782.</title>
        <authorList>
            <person name="Komaki H."/>
            <person name="Tamura T."/>
        </authorList>
    </citation>
    <scope>NUCLEOTIDE SEQUENCE</scope>
    <source>
        <strain evidence="2">NBRC 108782</strain>
    </source>
</reference>
<dbReference type="SUPFAM" id="SSF53167">
    <property type="entry name" value="Purine and uridine phosphorylases"/>
    <property type="match status" value="1"/>
</dbReference>
<dbReference type="EMBL" id="BOOA01000039">
    <property type="protein sequence ID" value="GIH26413.1"/>
    <property type="molecule type" value="Genomic_DNA"/>
</dbReference>